<gene>
    <name evidence="1" type="ORF">MNBD_DELTA03-830</name>
</gene>
<name>A0A3B0VCZ4_9ZZZZ</name>
<reference evidence="1" key="1">
    <citation type="submission" date="2018-06" db="EMBL/GenBank/DDBJ databases">
        <authorList>
            <person name="Zhirakovskaya E."/>
        </authorList>
    </citation>
    <scope>NUCLEOTIDE SEQUENCE</scope>
</reference>
<sequence>MPKRWLLVTNHLNLLYMLAAGLIMSPKGFGTKYYQDPLCIYPGWIPLFAEHAPAAAIQQAVSESRHLKPCLLSVNLSLLNGRIKGINADNTVRDIVFPDEAGNSRTLLIPAPLPVIWTDAIIFRSREEKAAILNDAEDFKNVPLTKFRTEVKKNFFTGKSAPAWPLKTADLPNIDRPINAPMAAGAMMAMLLRMANSGAAAREVTRLAFDPDYIIPVELAEPMISAVGEWQRAGQSPTETDDVLKQLFWGAVDSLIADQTGSQRTSDFDLILSYLQTAAAKLEVRLQKPLLKLSNDLKILASFGDSTITELFERHPKSFSRVMTLFFLRENCAALLEFSHPLLKEKDYLAAAILFAARDGWLNLPLELRDFPGLQEAVSHRMAAMAQRMAGSGLDLGTPPPRPKPLIELFAIQGQKEQKWNKKQKEAALFLARDCKWPCIQTTITLGKGKYRMEIDGRGTHIFLDGETTAVTTEVDTKQFLSHLSRQRFTGRQEQKTRLLLKL</sequence>
<evidence type="ECO:0000313" key="1">
    <source>
        <dbReference type="EMBL" id="VAW40741.1"/>
    </source>
</evidence>
<protein>
    <submittedName>
        <fullName evidence="1">Uncharacterized protein</fullName>
    </submittedName>
</protein>
<accession>A0A3B0VCZ4</accession>
<dbReference type="AlphaFoldDB" id="A0A3B0VCZ4"/>
<dbReference type="EMBL" id="UOEX01000351">
    <property type="protein sequence ID" value="VAW40741.1"/>
    <property type="molecule type" value="Genomic_DNA"/>
</dbReference>
<proteinExistence type="predicted"/>
<organism evidence="1">
    <name type="scientific">hydrothermal vent metagenome</name>
    <dbReference type="NCBI Taxonomy" id="652676"/>
    <lineage>
        <taxon>unclassified sequences</taxon>
        <taxon>metagenomes</taxon>
        <taxon>ecological metagenomes</taxon>
    </lineage>
</organism>